<comment type="caution">
    <text evidence="2">The sequence shown here is derived from an EMBL/GenBank/DDBJ whole genome shotgun (WGS) entry which is preliminary data.</text>
</comment>
<accession>A0A2T5BUE6</accession>
<proteinExistence type="predicted"/>
<dbReference type="Pfam" id="PF04325">
    <property type="entry name" value="DUF465"/>
    <property type="match status" value="1"/>
</dbReference>
<feature type="compositionally biased region" description="Polar residues" evidence="1">
    <location>
        <begin position="16"/>
        <end position="26"/>
    </location>
</feature>
<dbReference type="AlphaFoldDB" id="A0A2T5BUE6"/>
<gene>
    <name evidence="2" type="ORF">C8N32_104200</name>
</gene>
<protein>
    <recommendedName>
        <fullName evidence="4">DUF465 domain-containing protein</fullName>
    </recommendedName>
</protein>
<dbReference type="Proteomes" id="UP000243859">
    <property type="component" value="Unassembled WGS sequence"/>
</dbReference>
<name>A0A2T5BUE6_9RHOB</name>
<reference evidence="2 3" key="1">
    <citation type="submission" date="2018-04" db="EMBL/GenBank/DDBJ databases">
        <title>Genomic Encyclopedia of Archaeal and Bacterial Type Strains, Phase II (KMG-II): from individual species to whole genera.</title>
        <authorList>
            <person name="Goeker M."/>
        </authorList>
    </citation>
    <scope>NUCLEOTIDE SEQUENCE [LARGE SCALE GENOMIC DNA]</scope>
    <source>
        <strain evidence="2 3">DSM 18064</strain>
    </source>
</reference>
<evidence type="ECO:0000256" key="1">
    <source>
        <dbReference type="SAM" id="MobiDB-lite"/>
    </source>
</evidence>
<dbReference type="RefSeq" id="WP_107891438.1">
    <property type="nucleotide sequence ID" value="NZ_NHSI01000059.1"/>
</dbReference>
<dbReference type="InterPro" id="IPR038444">
    <property type="entry name" value="DUF465_sf"/>
</dbReference>
<feature type="region of interest" description="Disordered" evidence="1">
    <location>
        <begin position="1"/>
        <end position="27"/>
    </location>
</feature>
<evidence type="ECO:0000313" key="2">
    <source>
        <dbReference type="EMBL" id="PTN03089.1"/>
    </source>
</evidence>
<sequence>MSMGSHLQELRKKHQALSQKVEQAQRSPGIDELHIVELKKQKLRIKEEIERLSQV</sequence>
<evidence type="ECO:0008006" key="4">
    <source>
        <dbReference type="Google" id="ProtNLM"/>
    </source>
</evidence>
<dbReference type="InterPro" id="IPR007420">
    <property type="entry name" value="DUF465"/>
</dbReference>
<dbReference type="OrthoDB" id="7362854at2"/>
<organism evidence="2 3">
    <name type="scientific">Rhodovulum imhoffii</name>
    <dbReference type="NCBI Taxonomy" id="365340"/>
    <lineage>
        <taxon>Bacteria</taxon>
        <taxon>Pseudomonadati</taxon>
        <taxon>Pseudomonadota</taxon>
        <taxon>Alphaproteobacteria</taxon>
        <taxon>Rhodobacterales</taxon>
        <taxon>Paracoccaceae</taxon>
        <taxon>Rhodovulum</taxon>
    </lineage>
</organism>
<keyword evidence="3" id="KW-1185">Reference proteome</keyword>
<dbReference type="Gene3D" id="6.10.280.50">
    <property type="match status" value="1"/>
</dbReference>
<evidence type="ECO:0000313" key="3">
    <source>
        <dbReference type="Proteomes" id="UP000243859"/>
    </source>
</evidence>
<dbReference type="EMBL" id="QAAA01000004">
    <property type="protein sequence ID" value="PTN03089.1"/>
    <property type="molecule type" value="Genomic_DNA"/>
</dbReference>